<feature type="domain" description="LamG-like jellyroll fold" evidence="10">
    <location>
        <begin position="1077"/>
        <end position="1206"/>
    </location>
</feature>
<dbReference type="Gene3D" id="2.60.120.260">
    <property type="entry name" value="Galactose-binding domain-like"/>
    <property type="match status" value="2"/>
</dbReference>
<dbReference type="Gene3D" id="2.60.120.200">
    <property type="match status" value="2"/>
</dbReference>
<gene>
    <name evidence="12" type="ORF">EFL95_16590</name>
</gene>
<evidence type="ECO:0000256" key="6">
    <source>
        <dbReference type="ARBA" id="ARBA00022734"/>
    </source>
</evidence>
<dbReference type="InterPro" id="IPR011050">
    <property type="entry name" value="Pectin_lyase_fold/virulence"/>
</dbReference>
<evidence type="ECO:0000313" key="13">
    <source>
        <dbReference type="Proteomes" id="UP000277094"/>
    </source>
</evidence>
<comment type="subunit">
    <text evidence="3">Homotrimer.</text>
</comment>
<evidence type="ECO:0000256" key="2">
    <source>
        <dbReference type="ARBA" id="ARBA00010147"/>
    </source>
</evidence>
<keyword evidence="13" id="KW-1185">Reference proteome</keyword>
<evidence type="ECO:0000256" key="8">
    <source>
        <dbReference type="ARBA" id="ARBA00023157"/>
    </source>
</evidence>
<protein>
    <submittedName>
        <fullName evidence="12">DUF1565 domain-containing protein</fullName>
    </submittedName>
</protein>
<reference evidence="12 13" key="1">
    <citation type="submission" date="2018-11" db="EMBL/GenBank/DDBJ databases">
        <authorList>
            <person name="Li F."/>
        </authorList>
    </citation>
    <scope>NUCLEOTIDE SEQUENCE [LARGE SCALE GENOMIC DNA]</scope>
    <source>
        <strain evidence="12 13">KIS18-7</strain>
    </source>
</reference>
<dbReference type="Pfam" id="PF07602">
    <property type="entry name" value="DUF1565"/>
    <property type="match status" value="1"/>
</dbReference>
<dbReference type="InterPro" id="IPR006558">
    <property type="entry name" value="LamG-like"/>
</dbReference>
<dbReference type="PANTHER" id="PTHR45713">
    <property type="entry name" value="FTP DOMAIN-CONTAINING PROTEIN"/>
    <property type="match status" value="1"/>
</dbReference>
<dbReference type="EMBL" id="RJSG01000003">
    <property type="protein sequence ID" value="RNL77625.1"/>
    <property type="molecule type" value="Genomic_DNA"/>
</dbReference>
<dbReference type="Gene3D" id="2.160.20.10">
    <property type="entry name" value="Single-stranded right-handed beta-helix, Pectin lyase-like"/>
    <property type="match status" value="2"/>
</dbReference>
<dbReference type="PANTHER" id="PTHR45713:SF6">
    <property type="entry name" value="F5_8 TYPE C DOMAIN-CONTAINING PROTEIN"/>
    <property type="match status" value="1"/>
</dbReference>
<evidence type="ECO:0000256" key="4">
    <source>
        <dbReference type="ARBA" id="ARBA00022723"/>
    </source>
</evidence>
<dbReference type="InterPro" id="IPR013320">
    <property type="entry name" value="ConA-like_dom_sf"/>
</dbReference>
<evidence type="ECO:0000256" key="3">
    <source>
        <dbReference type="ARBA" id="ARBA00011233"/>
    </source>
</evidence>
<keyword evidence="6" id="KW-0430">Lectin</keyword>
<comment type="similarity">
    <text evidence="2">Belongs to the fucolectin family.</text>
</comment>
<accession>A0A3N0DPS5</accession>
<dbReference type="Pfam" id="PF13385">
    <property type="entry name" value="Laminin_G_3"/>
    <property type="match status" value="2"/>
</dbReference>
<keyword evidence="5 9" id="KW-0732">Signal</keyword>
<evidence type="ECO:0000256" key="7">
    <source>
        <dbReference type="ARBA" id="ARBA00022837"/>
    </source>
</evidence>
<proteinExistence type="inferred from homology"/>
<sequence>MKMINNPRGRTSQLLFGLSLVVAMLIFIPDPASATGTNYYVSDATGSDTNAGNSTSAPFKTIQKAASVAVAGDTVNVMAGTYRETVTPTNSGTATNPITFQKYNNDDVTISGLDVVSSTGWQVDSGNIYKHTSTASPLELENSQVFVDGQEMTLAQWPNKGSGRATWTSAGSSETPGNAWVTGATIPGGDDAWKGGVIYAAARQDWGFYSWKVTGYTASTHRVAYLDPGIAGSEYKWELPTDNYASSKGFVMVGARVALDAPTEFYPDKDTNTLYLYAPAGDSPANHNVEIKTRKWGFDLGASNYINIKGLKFFGDGIRTWDSHDSVIDGIVADYPAVSRIHYSTPADLEYPYADWQLSTDSGVVLGGIKGSNHFGKANTLENSIVSHASTTGAVALGGEGDKVVNNEISDVSMGVWANGSDFLISYNTISNTGMNAIHGLYHNTIIEHNDLSSMLLDGQTDDGATHTFAADLGNSVWRYNIIHDFSAGHLTAGLYADNATLNLGIYKNVIYNLGGPSQWGTLVNGLSENVEVDNNTFVNPGFAGFNSYGGAGYNNFGANNITTNSTFSTAMAGSSKSNNLENTDPLFVNQSTHDFHLQSTSPAIDAGMLIPGIADSYNGSAPDDGAYEYNGANWTAGRNFANPPPTTSTPGVWPRMNLVKNSSFEARLWGGAIQNLNWYDGWTISDSSVDVHKSLSSWDADTVNTRTSAILNQGDWISQTITGLSPNTTYDAGAYLRMETAGVGSASMTVENFGGPAVTPVTGNAGSMQHRILEFTTGPTSTSATIKVYKDNTTANAAYVDNVSLIDAGKPRGPIGHWTLDESSGTVAADSSGSSANATVSGTTSWVPGKSGNALNLGTTTSHADIGLHNVGSPSGVTLSMWVKTTSTASNSYLFGGWDEGPNVQFTMNNGAAGKINLYHPSFGRISSTTSVNDGSWHLVTWRYVKGGTFKIYIDGTEEASAAVGTINWDNWYWIIGAEGSTKASGINGSIDDVQVYDRALDPSEIQSLYSTTAPIAYWKLDESSGTVAADSSGNAANATVSGTTGWLTGHTGNALNLGSATSHADIGLHNVGSPSGVTLSMWLKTTSTASNSYLFGGWDEGPNVQFTLNTGATGKVNLYHSSFGRISSTTSVNDGTWHLVTWRYEKNGTFKIYIDGAEEASAAVGTINWDNWYWILGAEGSTKASGFNGSIDDVRLYKRALSPSEIQSLYSSPGNLAQTNFAQGKTAIQSSTYGAAAASRAVDGNTDGNYFAGSVTSTLQEANAWWSVDLGQTRAIGNIEVWNRTDGVPERLSDYWVFVSPVPFTANLTPAQRVTEGVATGFHQTTQAGSPTSIPVNLSGRYVMVQLSGTNYLSLAELKVLSAP</sequence>
<keyword evidence="4" id="KW-0479">Metal-binding</keyword>
<dbReference type="SUPFAM" id="SSF51126">
    <property type="entry name" value="Pectin lyase-like"/>
    <property type="match status" value="1"/>
</dbReference>
<dbReference type="InterPro" id="IPR011459">
    <property type="entry name" value="DUF1565"/>
</dbReference>
<feature type="domain" description="LamG-like jellyroll fold" evidence="10">
    <location>
        <begin position="876"/>
        <end position="1005"/>
    </location>
</feature>
<dbReference type="Proteomes" id="UP000277094">
    <property type="component" value="Unassembled WGS sequence"/>
</dbReference>
<dbReference type="InterPro" id="IPR039448">
    <property type="entry name" value="Beta_helix"/>
</dbReference>
<dbReference type="Pfam" id="PF13229">
    <property type="entry name" value="Beta_helix"/>
    <property type="match status" value="1"/>
</dbReference>
<dbReference type="GO" id="GO:0046872">
    <property type="term" value="F:metal ion binding"/>
    <property type="evidence" value="ECO:0007669"/>
    <property type="project" value="UniProtKB-KW"/>
</dbReference>
<comment type="caution">
    <text evidence="12">The sequence shown here is derived from an EMBL/GenBank/DDBJ whole genome shotgun (WGS) entry which is preliminary data.</text>
</comment>
<evidence type="ECO:0000259" key="11">
    <source>
        <dbReference type="SMART" id="SM00607"/>
    </source>
</evidence>
<keyword evidence="7" id="KW-0106">Calcium</keyword>
<organism evidence="12 13">
    <name type="scientific">Nocardioides marmorisolisilvae</name>
    <dbReference type="NCBI Taxonomy" id="1542737"/>
    <lineage>
        <taxon>Bacteria</taxon>
        <taxon>Bacillati</taxon>
        <taxon>Actinomycetota</taxon>
        <taxon>Actinomycetes</taxon>
        <taxon>Propionibacteriales</taxon>
        <taxon>Nocardioidaceae</taxon>
        <taxon>Nocardioides</taxon>
    </lineage>
</organism>
<dbReference type="SMART" id="SM00607">
    <property type="entry name" value="FTP"/>
    <property type="match status" value="1"/>
</dbReference>
<evidence type="ECO:0000256" key="9">
    <source>
        <dbReference type="SAM" id="SignalP"/>
    </source>
</evidence>
<dbReference type="SUPFAM" id="SSF49785">
    <property type="entry name" value="Galactose-binding domain-like"/>
    <property type="match status" value="1"/>
</dbReference>
<feature type="signal peptide" evidence="9">
    <location>
        <begin position="1"/>
        <end position="34"/>
    </location>
</feature>
<dbReference type="GO" id="GO:0010185">
    <property type="term" value="P:regulation of cellular defense response"/>
    <property type="evidence" value="ECO:0007669"/>
    <property type="project" value="UniProtKB-ARBA"/>
</dbReference>
<dbReference type="SUPFAM" id="SSF49899">
    <property type="entry name" value="Concanavalin A-like lectins/glucanases"/>
    <property type="match status" value="2"/>
</dbReference>
<dbReference type="OrthoDB" id="9758923at2"/>
<evidence type="ECO:0000256" key="5">
    <source>
        <dbReference type="ARBA" id="ARBA00022729"/>
    </source>
</evidence>
<dbReference type="Pfam" id="PF22633">
    <property type="entry name" value="F5_F8_type_C_2"/>
    <property type="match status" value="1"/>
</dbReference>
<dbReference type="InterPro" id="IPR008979">
    <property type="entry name" value="Galactose-bd-like_sf"/>
</dbReference>
<evidence type="ECO:0000313" key="12">
    <source>
        <dbReference type="EMBL" id="RNL77625.1"/>
    </source>
</evidence>
<dbReference type="SMART" id="SM00560">
    <property type="entry name" value="LamGL"/>
    <property type="match status" value="2"/>
</dbReference>
<keyword evidence="8" id="KW-1015">Disulfide bond</keyword>
<evidence type="ECO:0000259" key="10">
    <source>
        <dbReference type="SMART" id="SM00560"/>
    </source>
</evidence>
<dbReference type="InterPro" id="IPR051941">
    <property type="entry name" value="BG_Antigen-Binding_Lectin"/>
</dbReference>
<feature type="chain" id="PRO_5018331681" evidence="9">
    <location>
        <begin position="35"/>
        <end position="1366"/>
    </location>
</feature>
<comment type="function">
    <text evidence="1">Acts as a defensive agent. Recognizes blood group fucosylated oligosaccharides including A, B, H and Lewis B-type antigens. Does not recognize Lewis A antigen and has low affinity for monovalent haptens.</text>
</comment>
<evidence type="ECO:0000256" key="1">
    <source>
        <dbReference type="ARBA" id="ARBA00002219"/>
    </source>
</evidence>
<name>A0A3N0DPS5_9ACTN</name>
<dbReference type="InterPro" id="IPR006585">
    <property type="entry name" value="FTP1"/>
</dbReference>
<dbReference type="GO" id="GO:0042806">
    <property type="term" value="F:fucose binding"/>
    <property type="evidence" value="ECO:0007669"/>
    <property type="project" value="UniProtKB-ARBA"/>
</dbReference>
<dbReference type="InterPro" id="IPR012334">
    <property type="entry name" value="Pectin_lyas_fold"/>
</dbReference>
<feature type="domain" description="Fucolectin tachylectin-4 pentraxin-1" evidence="11">
    <location>
        <begin position="1220"/>
        <end position="1366"/>
    </location>
</feature>